<keyword evidence="1" id="KW-0732">Signal</keyword>
<proteinExistence type="predicted"/>
<gene>
    <name evidence="2" type="ORF">OJ995_04995</name>
</gene>
<feature type="signal peptide" evidence="1">
    <location>
        <begin position="1"/>
        <end position="19"/>
    </location>
</feature>
<evidence type="ECO:0000313" key="2">
    <source>
        <dbReference type="EMBL" id="MCW1147569.1"/>
    </source>
</evidence>
<reference evidence="2" key="1">
    <citation type="submission" date="2022-10" db="EMBL/GenBank/DDBJ databases">
        <title>Flavobacterium sp. nov., a bacterium isolated from lake sediment.</title>
        <authorList>
            <person name="Qu J.-H."/>
        </authorList>
    </citation>
    <scope>NUCLEOTIDE SEQUENCE</scope>
    <source>
        <strain evidence="2">TH16-21</strain>
    </source>
</reference>
<evidence type="ECO:0000256" key="1">
    <source>
        <dbReference type="SAM" id="SignalP"/>
    </source>
</evidence>
<evidence type="ECO:0000313" key="3">
    <source>
        <dbReference type="Proteomes" id="UP001165677"/>
    </source>
</evidence>
<keyword evidence="3" id="KW-1185">Reference proteome</keyword>
<dbReference type="Proteomes" id="UP001165677">
    <property type="component" value="Unassembled WGS sequence"/>
</dbReference>
<name>A0ABT3EHK7_9FLAO</name>
<sequence length="128" mass="14664">MRPFYFTTLLTLLSSFSFAQSLDCKKMQVGKFELVSKTSGTTIIERTKNTQTETNETMQIKTSYDLVWTSECSYELRNRKVIEGSSKFVMKPTDVIRVEIIKIEDAKLTVKITSNFSDKVAEAEINKI</sequence>
<accession>A0ABT3EHK7</accession>
<comment type="caution">
    <text evidence="2">The sequence shown here is derived from an EMBL/GenBank/DDBJ whole genome shotgun (WGS) entry which is preliminary data.</text>
</comment>
<organism evidence="2 3">
    <name type="scientific">Flavobacterium lacisediminis</name>
    <dbReference type="NCBI Taxonomy" id="2989705"/>
    <lineage>
        <taxon>Bacteria</taxon>
        <taxon>Pseudomonadati</taxon>
        <taxon>Bacteroidota</taxon>
        <taxon>Flavobacteriia</taxon>
        <taxon>Flavobacteriales</taxon>
        <taxon>Flavobacteriaceae</taxon>
        <taxon>Flavobacterium</taxon>
    </lineage>
</organism>
<dbReference type="RefSeq" id="WP_264368410.1">
    <property type="nucleotide sequence ID" value="NZ_JAPCIO010000002.1"/>
</dbReference>
<dbReference type="EMBL" id="JAPCIO010000002">
    <property type="protein sequence ID" value="MCW1147569.1"/>
    <property type="molecule type" value="Genomic_DNA"/>
</dbReference>
<feature type="chain" id="PRO_5045799671" description="Lipocalin-like domain-containing protein" evidence="1">
    <location>
        <begin position="20"/>
        <end position="128"/>
    </location>
</feature>
<protein>
    <recommendedName>
        <fullName evidence="4">Lipocalin-like domain-containing protein</fullName>
    </recommendedName>
</protein>
<evidence type="ECO:0008006" key="4">
    <source>
        <dbReference type="Google" id="ProtNLM"/>
    </source>
</evidence>